<comment type="caution">
    <text evidence="1">The sequence shown here is derived from an EMBL/GenBank/DDBJ whole genome shotgun (WGS) entry which is preliminary data.</text>
</comment>
<protein>
    <submittedName>
        <fullName evidence="1">Uncharacterized protein</fullName>
    </submittedName>
</protein>
<proteinExistence type="predicted"/>
<sequence>MRILYFWDSRDENAIGMVWSDFGVFGLPEDTYYGSGSRSHTTPRSTSVPELPDENGLHVYQVLSPGFPNFLLLIFFL</sequence>
<name>A0A8J4R430_9ROSI</name>
<dbReference type="Proteomes" id="UP000737018">
    <property type="component" value="Unassembled WGS sequence"/>
</dbReference>
<evidence type="ECO:0000313" key="1">
    <source>
        <dbReference type="EMBL" id="KAF3964387.1"/>
    </source>
</evidence>
<accession>A0A8J4R430</accession>
<reference evidence="1" key="1">
    <citation type="submission" date="2020-03" db="EMBL/GenBank/DDBJ databases">
        <title>Castanea mollissima Vanexum genome sequencing.</title>
        <authorList>
            <person name="Staton M."/>
        </authorList>
    </citation>
    <scope>NUCLEOTIDE SEQUENCE</scope>
    <source>
        <tissue evidence="1">Leaf</tissue>
    </source>
</reference>
<organism evidence="1 2">
    <name type="scientific">Castanea mollissima</name>
    <name type="common">Chinese chestnut</name>
    <dbReference type="NCBI Taxonomy" id="60419"/>
    <lineage>
        <taxon>Eukaryota</taxon>
        <taxon>Viridiplantae</taxon>
        <taxon>Streptophyta</taxon>
        <taxon>Embryophyta</taxon>
        <taxon>Tracheophyta</taxon>
        <taxon>Spermatophyta</taxon>
        <taxon>Magnoliopsida</taxon>
        <taxon>eudicotyledons</taxon>
        <taxon>Gunneridae</taxon>
        <taxon>Pentapetalae</taxon>
        <taxon>rosids</taxon>
        <taxon>fabids</taxon>
        <taxon>Fagales</taxon>
        <taxon>Fagaceae</taxon>
        <taxon>Castanea</taxon>
    </lineage>
</organism>
<dbReference type="EMBL" id="JRKL02001372">
    <property type="protein sequence ID" value="KAF3964387.1"/>
    <property type="molecule type" value="Genomic_DNA"/>
</dbReference>
<evidence type="ECO:0000313" key="2">
    <source>
        <dbReference type="Proteomes" id="UP000737018"/>
    </source>
</evidence>
<gene>
    <name evidence="1" type="ORF">CMV_011316</name>
</gene>
<keyword evidence="2" id="KW-1185">Reference proteome</keyword>
<dbReference type="AlphaFoldDB" id="A0A8J4R430"/>